<evidence type="ECO:0000256" key="7">
    <source>
        <dbReference type="ARBA" id="ARBA00022605"/>
    </source>
</evidence>
<evidence type="ECO:0000256" key="1">
    <source>
        <dbReference type="ARBA" id="ARBA00004496"/>
    </source>
</evidence>
<dbReference type="EC" id="1.5.1.2" evidence="4"/>
<dbReference type="HAMAP" id="MF_01925">
    <property type="entry name" value="P5C_reductase"/>
    <property type="match status" value="1"/>
</dbReference>
<evidence type="ECO:0000256" key="12">
    <source>
        <dbReference type="ARBA" id="ARBA00052690"/>
    </source>
</evidence>
<dbReference type="Gene3D" id="1.10.3730.10">
    <property type="entry name" value="ProC C-terminal domain-like"/>
    <property type="match status" value="1"/>
</dbReference>
<dbReference type="AlphaFoldDB" id="A0A0N4UWD5"/>
<gene>
    <name evidence="16" type="ORF">EVEC_LOCUS1499</name>
</gene>
<dbReference type="FunFam" id="1.10.3730.10:FF:000001">
    <property type="entry name" value="Pyrroline-5-carboxylate reductase"/>
    <property type="match status" value="1"/>
</dbReference>
<keyword evidence="6" id="KW-0963">Cytoplasm</keyword>
<feature type="domain" description="Pyrroline-5-carboxylate reductase catalytic N-terminal" evidence="14">
    <location>
        <begin position="2"/>
        <end position="98"/>
    </location>
</feature>
<dbReference type="EMBL" id="UXUI01007219">
    <property type="protein sequence ID" value="VDD86356.1"/>
    <property type="molecule type" value="Genomic_DNA"/>
</dbReference>
<evidence type="ECO:0000256" key="13">
    <source>
        <dbReference type="PIRSR" id="PIRSR000193-1"/>
    </source>
</evidence>
<dbReference type="Pfam" id="PF03807">
    <property type="entry name" value="F420_oxidored"/>
    <property type="match status" value="1"/>
</dbReference>
<keyword evidence="17" id="KW-1185">Reference proteome</keyword>
<evidence type="ECO:0000256" key="2">
    <source>
        <dbReference type="ARBA" id="ARBA00005205"/>
    </source>
</evidence>
<dbReference type="InterPro" id="IPR028939">
    <property type="entry name" value="P5C_Rdtase_cat_N"/>
</dbReference>
<proteinExistence type="inferred from homology"/>
<dbReference type="InterPro" id="IPR036291">
    <property type="entry name" value="NAD(P)-bd_dom_sf"/>
</dbReference>
<dbReference type="GO" id="GO:0004735">
    <property type="term" value="F:pyrroline-5-carboxylate reductase activity"/>
    <property type="evidence" value="ECO:0007669"/>
    <property type="project" value="UniProtKB-EC"/>
</dbReference>
<reference evidence="16 17" key="2">
    <citation type="submission" date="2018-10" db="EMBL/GenBank/DDBJ databases">
        <authorList>
            <consortium name="Pathogen Informatics"/>
        </authorList>
    </citation>
    <scope>NUCLEOTIDE SEQUENCE [LARGE SCALE GENOMIC DNA]</scope>
</reference>
<evidence type="ECO:0000259" key="14">
    <source>
        <dbReference type="Pfam" id="PF03807"/>
    </source>
</evidence>
<evidence type="ECO:0000256" key="5">
    <source>
        <dbReference type="ARBA" id="ARBA00021413"/>
    </source>
</evidence>
<sequence>MKIGFIGAGKMAQALCRGLVKSGRIKAEQIIASCPKSDANLLEQMQKFGITTTIDNTEVVRHANVIFVATKPPVVSKVAAEIAPIISKEQHLIVSIAMGIPIRNLEALLPAKSRVVRAMPNTPAVVQAAASAFSMGASCKEGDSELVRDLLSTVGYAVEVPEVMMDPVTGLSGSGPSYVFTAIEGLADGGVKMGMPRGLAMKLAAHTLLGAAKMVLESGKHPAELRDDVQSPGGSSTYGMHQLETGGFKGLLINAVEAASLRSKNTGQKTAANLPSYRATEMWES</sequence>
<dbReference type="PANTHER" id="PTHR11645:SF62">
    <property type="entry name" value="PYRROLINE-5-CARBOXYLATE REDUCTASE"/>
    <property type="match status" value="1"/>
</dbReference>
<feature type="binding site" evidence="13">
    <location>
        <position position="56"/>
    </location>
    <ligand>
        <name>NADPH</name>
        <dbReference type="ChEBI" id="CHEBI:57783"/>
    </ligand>
</feature>
<keyword evidence="9 13" id="KW-0521">NADP</keyword>
<feature type="binding site" evidence="13">
    <location>
        <begin position="69"/>
        <end position="72"/>
    </location>
    <ligand>
        <name>NADP(+)</name>
        <dbReference type="ChEBI" id="CHEBI:58349"/>
    </ligand>
</feature>
<dbReference type="UniPathway" id="UPA00098">
    <property type="reaction ID" value="UER00361"/>
</dbReference>
<dbReference type="SUPFAM" id="SSF48179">
    <property type="entry name" value="6-phosphogluconate dehydrogenase C-terminal domain-like"/>
    <property type="match status" value="1"/>
</dbReference>
<protein>
    <recommendedName>
        <fullName evidence="5">Pyrroline-5-carboxylate reductase</fullName>
        <ecNumber evidence="4">1.5.1.2</ecNumber>
    </recommendedName>
</protein>
<evidence type="ECO:0000256" key="3">
    <source>
        <dbReference type="ARBA" id="ARBA00005525"/>
    </source>
</evidence>
<name>A0A0N4UWD5_ENTVE</name>
<dbReference type="Proteomes" id="UP000274131">
    <property type="component" value="Unassembled WGS sequence"/>
</dbReference>
<dbReference type="Gene3D" id="3.40.50.720">
    <property type="entry name" value="NAD(P)-binding Rossmann-like Domain"/>
    <property type="match status" value="1"/>
</dbReference>
<dbReference type="WBParaSite" id="EVEC_0000179101-mRNA-1">
    <property type="protein sequence ID" value="EVEC_0000179101-mRNA-1"/>
    <property type="gene ID" value="EVEC_0000179101"/>
</dbReference>
<evidence type="ECO:0000256" key="9">
    <source>
        <dbReference type="ARBA" id="ARBA00022857"/>
    </source>
</evidence>
<keyword evidence="7" id="KW-0028">Amino-acid biosynthesis</keyword>
<dbReference type="STRING" id="51028.A0A0N4UWD5"/>
<keyword evidence="8" id="KW-0641">Proline biosynthesis</keyword>
<evidence type="ECO:0000313" key="18">
    <source>
        <dbReference type="WBParaSite" id="EVEC_0000179101-mRNA-1"/>
    </source>
</evidence>
<organism evidence="18">
    <name type="scientific">Enterobius vermicularis</name>
    <name type="common">Human pinworm</name>
    <dbReference type="NCBI Taxonomy" id="51028"/>
    <lineage>
        <taxon>Eukaryota</taxon>
        <taxon>Metazoa</taxon>
        <taxon>Ecdysozoa</taxon>
        <taxon>Nematoda</taxon>
        <taxon>Chromadorea</taxon>
        <taxon>Rhabditida</taxon>
        <taxon>Spirurina</taxon>
        <taxon>Oxyuridomorpha</taxon>
        <taxon>Oxyuroidea</taxon>
        <taxon>Oxyuridae</taxon>
        <taxon>Enterobius</taxon>
    </lineage>
</organism>
<comment type="similarity">
    <text evidence="3">Belongs to the pyrroline-5-carboxylate reductase family.</text>
</comment>
<evidence type="ECO:0000313" key="16">
    <source>
        <dbReference type="EMBL" id="VDD86356.1"/>
    </source>
</evidence>
<comment type="subcellular location">
    <subcellularLocation>
        <location evidence="1">Cytoplasm</location>
    </subcellularLocation>
</comment>
<evidence type="ECO:0000313" key="17">
    <source>
        <dbReference type="Proteomes" id="UP000274131"/>
    </source>
</evidence>
<dbReference type="InterPro" id="IPR008927">
    <property type="entry name" value="6-PGluconate_DH-like_C_sf"/>
</dbReference>
<feature type="binding site" evidence="13">
    <location>
        <begin position="6"/>
        <end position="11"/>
    </location>
    <ligand>
        <name>NADP(+)</name>
        <dbReference type="ChEBI" id="CHEBI:58349"/>
    </ligand>
</feature>
<evidence type="ECO:0000256" key="6">
    <source>
        <dbReference type="ARBA" id="ARBA00022490"/>
    </source>
</evidence>
<reference evidence="18" key="1">
    <citation type="submission" date="2017-02" db="UniProtKB">
        <authorList>
            <consortium name="WormBaseParasite"/>
        </authorList>
    </citation>
    <scope>IDENTIFICATION</scope>
</reference>
<keyword evidence="10" id="KW-0560">Oxidoreductase</keyword>
<dbReference type="GO" id="GO:0005737">
    <property type="term" value="C:cytoplasm"/>
    <property type="evidence" value="ECO:0007669"/>
    <property type="project" value="UniProtKB-SubCell"/>
</dbReference>
<feature type="domain" description="Pyrroline-5-carboxylate reductase dimerisation" evidence="15">
    <location>
        <begin position="162"/>
        <end position="265"/>
    </location>
</feature>
<dbReference type="PANTHER" id="PTHR11645">
    <property type="entry name" value="PYRROLINE-5-CARBOXYLATE REDUCTASE"/>
    <property type="match status" value="1"/>
</dbReference>
<evidence type="ECO:0000256" key="8">
    <source>
        <dbReference type="ARBA" id="ARBA00022650"/>
    </source>
</evidence>
<dbReference type="InterPro" id="IPR000304">
    <property type="entry name" value="Pyrroline-COOH_reductase"/>
</dbReference>
<evidence type="ECO:0000256" key="11">
    <source>
        <dbReference type="ARBA" id="ARBA00050547"/>
    </source>
</evidence>
<dbReference type="FunFam" id="3.40.50.720:FF:000190">
    <property type="entry name" value="Pyrroline-5-carboxylate reductase"/>
    <property type="match status" value="1"/>
</dbReference>
<dbReference type="NCBIfam" id="TIGR00112">
    <property type="entry name" value="proC"/>
    <property type="match status" value="1"/>
</dbReference>
<dbReference type="Pfam" id="PF14748">
    <property type="entry name" value="P5CR_dimer"/>
    <property type="match status" value="1"/>
</dbReference>
<dbReference type="GO" id="GO:0055129">
    <property type="term" value="P:L-proline biosynthetic process"/>
    <property type="evidence" value="ECO:0007669"/>
    <property type="project" value="UniProtKB-UniPathway"/>
</dbReference>
<evidence type="ECO:0000256" key="10">
    <source>
        <dbReference type="ARBA" id="ARBA00023002"/>
    </source>
</evidence>
<dbReference type="SUPFAM" id="SSF51735">
    <property type="entry name" value="NAD(P)-binding Rossmann-fold domains"/>
    <property type="match status" value="1"/>
</dbReference>
<comment type="catalytic activity">
    <reaction evidence="11">
        <text>L-proline + NAD(+) = (S)-1-pyrroline-5-carboxylate + NADH + 2 H(+)</text>
        <dbReference type="Rhea" id="RHEA:14105"/>
        <dbReference type="ChEBI" id="CHEBI:15378"/>
        <dbReference type="ChEBI" id="CHEBI:17388"/>
        <dbReference type="ChEBI" id="CHEBI:57540"/>
        <dbReference type="ChEBI" id="CHEBI:57945"/>
        <dbReference type="ChEBI" id="CHEBI:60039"/>
        <dbReference type="EC" id="1.5.1.2"/>
    </reaction>
</comment>
<comment type="catalytic activity">
    <reaction evidence="12">
        <text>L-proline + NADP(+) = (S)-1-pyrroline-5-carboxylate + NADPH + 2 H(+)</text>
        <dbReference type="Rhea" id="RHEA:14109"/>
        <dbReference type="ChEBI" id="CHEBI:15378"/>
        <dbReference type="ChEBI" id="CHEBI:17388"/>
        <dbReference type="ChEBI" id="CHEBI:57783"/>
        <dbReference type="ChEBI" id="CHEBI:58349"/>
        <dbReference type="ChEBI" id="CHEBI:60039"/>
        <dbReference type="EC" id="1.5.1.2"/>
    </reaction>
</comment>
<dbReference type="PIRSF" id="PIRSF000193">
    <property type="entry name" value="Pyrrol-5-carb_rd"/>
    <property type="match status" value="1"/>
</dbReference>
<accession>A0A0N4UWD5</accession>
<evidence type="ECO:0000256" key="4">
    <source>
        <dbReference type="ARBA" id="ARBA00012855"/>
    </source>
</evidence>
<dbReference type="InterPro" id="IPR029036">
    <property type="entry name" value="P5CR_dimer"/>
</dbReference>
<evidence type="ECO:0000259" key="15">
    <source>
        <dbReference type="Pfam" id="PF14748"/>
    </source>
</evidence>
<comment type="pathway">
    <text evidence="2">Amino-acid biosynthesis; L-proline biosynthesis; L-proline from L-glutamate 5-semialdehyde: step 1/1.</text>
</comment>
<dbReference type="OrthoDB" id="10263291at2759"/>